<dbReference type="AlphaFoldDB" id="A0A829YB72"/>
<name>A0A829YB72_9GAMM</name>
<dbReference type="Proteomes" id="UP000445000">
    <property type="component" value="Unassembled WGS sequence"/>
</dbReference>
<dbReference type="EMBL" id="BLJN01000002">
    <property type="protein sequence ID" value="GFE80213.1"/>
    <property type="molecule type" value="Genomic_DNA"/>
</dbReference>
<gene>
    <name evidence="1" type="ORF">GCM10011487_22130</name>
</gene>
<organism evidence="1 2">
    <name type="scientific">Steroidobacter agaridevorans</name>
    <dbReference type="NCBI Taxonomy" id="2695856"/>
    <lineage>
        <taxon>Bacteria</taxon>
        <taxon>Pseudomonadati</taxon>
        <taxon>Pseudomonadota</taxon>
        <taxon>Gammaproteobacteria</taxon>
        <taxon>Steroidobacterales</taxon>
        <taxon>Steroidobacteraceae</taxon>
        <taxon>Steroidobacter</taxon>
    </lineage>
</organism>
<dbReference type="RefSeq" id="WP_161811926.1">
    <property type="nucleotide sequence ID" value="NZ_BLJN01000002.1"/>
</dbReference>
<reference evidence="2" key="1">
    <citation type="submission" date="2020-01" db="EMBL/GenBank/DDBJ databases">
        <title>'Steroidobacter agaridevorans' sp. nov., agar-degrading bacteria isolated from rhizosphere soils.</title>
        <authorList>
            <person name="Ikenaga M."/>
            <person name="Kataoka M."/>
            <person name="Murouchi A."/>
            <person name="Katsuragi S."/>
            <person name="Sakai M."/>
        </authorList>
    </citation>
    <scope>NUCLEOTIDE SEQUENCE [LARGE SCALE GENOMIC DNA]</scope>
    <source>
        <strain evidence="2">YU21-B</strain>
    </source>
</reference>
<accession>A0A829YB72</accession>
<keyword evidence="2" id="KW-1185">Reference proteome</keyword>
<evidence type="ECO:0008006" key="3">
    <source>
        <dbReference type="Google" id="ProtNLM"/>
    </source>
</evidence>
<evidence type="ECO:0000313" key="2">
    <source>
        <dbReference type="Proteomes" id="UP000445000"/>
    </source>
</evidence>
<evidence type="ECO:0000313" key="1">
    <source>
        <dbReference type="EMBL" id="GFE80213.1"/>
    </source>
</evidence>
<proteinExistence type="predicted"/>
<sequence>MFDQIKRLLEKTEVRDAVRNASSREAAVKTLVDAGSSHGLSFTVAGVSRALEAMNPMRSRGLSESELLMVSGGMPSDSAPKLCHTASCGGNHAGCCWSG</sequence>
<comment type="caution">
    <text evidence="1">The sequence shown here is derived from an EMBL/GenBank/DDBJ whole genome shotgun (WGS) entry which is preliminary data.</text>
</comment>
<protein>
    <recommendedName>
        <fullName evidence="3">Nif11 domain-containing protein</fullName>
    </recommendedName>
</protein>